<protein>
    <submittedName>
        <fullName evidence="1">Uncharacterized protein</fullName>
    </submittedName>
</protein>
<evidence type="ECO:0000313" key="1">
    <source>
        <dbReference type="EMBL" id="GCC37828.1"/>
    </source>
</evidence>
<sequence length="178" mass="19110">MDSQAVARRSVDGMASQAVVSRKQQGADHRKLLGERCGQGIARCCEGNGVGRVPGCCYGISVGWGHRLLLLENSGNGVADICLENRVGMRSQAVARKTVRWMDSQAGPVTTMVSQIIDGRKEWGWGHMLFLGSRVGIGSQAKKAWKSLQASARRTEWSRVNSLLLGKESGGTIEGAVV</sequence>
<keyword evidence="2" id="KW-1185">Reference proteome</keyword>
<proteinExistence type="predicted"/>
<reference evidence="1 2" key="1">
    <citation type="journal article" date="2018" name="Nat. Ecol. Evol.">
        <title>Shark genomes provide insights into elasmobranch evolution and the origin of vertebrates.</title>
        <authorList>
            <person name="Hara Y"/>
            <person name="Yamaguchi K"/>
            <person name="Onimaru K"/>
            <person name="Kadota M"/>
            <person name="Koyanagi M"/>
            <person name="Keeley SD"/>
            <person name="Tatsumi K"/>
            <person name="Tanaka K"/>
            <person name="Motone F"/>
            <person name="Kageyama Y"/>
            <person name="Nozu R"/>
            <person name="Adachi N"/>
            <person name="Nishimura O"/>
            <person name="Nakagawa R"/>
            <person name="Tanegashima C"/>
            <person name="Kiyatake I"/>
            <person name="Matsumoto R"/>
            <person name="Murakumo K"/>
            <person name="Nishida K"/>
            <person name="Terakita A"/>
            <person name="Kuratani S"/>
            <person name="Sato K"/>
            <person name="Hyodo S Kuraku.S."/>
        </authorList>
    </citation>
    <scope>NUCLEOTIDE SEQUENCE [LARGE SCALE GENOMIC DNA]</scope>
</reference>
<organism evidence="1 2">
    <name type="scientific">Chiloscyllium punctatum</name>
    <name type="common">Brownbanded bambooshark</name>
    <name type="synonym">Hemiscyllium punctatum</name>
    <dbReference type="NCBI Taxonomy" id="137246"/>
    <lineage>
        <taxon>Eukaryota</taxon>
        <taxon>Metazoa</taxon>
        <taxon>Chordata</taxon>
        <taxon>Craniata</taxon>
        <taxon>Vertebrata</taxon>
        <taxon>Chondrichthyes</taxon>
        <taxon>Elasmobranchii</taxon>
        <taxon>Galeomorphii</taxon>
        <taxon>Galeoidea</taxon>
        <taxon>Orectolobiformes</taxon>
        <taxon>Hemiscylliidae</taxon>
        <taxon>Chiloscyllium</taxon>
    </lineage>
</organism>
<dbReference type="Proteomes" id="UP000287033">
    <property type="component" value="Unassembled WGS sequence"/>
</dbReference>
<dbReference type="AlphaFoldDB" id="A0A401T5A5"/>
<gene>
    <name evidence="1" type="ORF">chiPu_0016335</name>
</gene>
<dbReference type="EMBL" id="BEZZ01001064">
    <property type="protein sequence ID" value="GCC37828.1"/>
    <property type="molecule type" value="Genomic_DNA"/>
</dbReference>
<comment type="caution">
    <text evidence="1">The sequence shown here is derived from an EMBL/GenBank/DDBJ whole genome shotgun (WGS) entry which is preliminary data.</text>
</comment>
<name>A0A401T5A5_CHIPU</name>
<evidence type="ECO:0000313" key="2">
    <source>
        <dbReference type="Proteomes" id="UP000287033"/>
    </source>
</evidence>
<accession>A0A401T5A5</accession>